<evidence type="ECO:0000256" key="8">
    <source>
        <dbReference type="ARBA" id="ARBA00023242"/>
    </source>
</evidence>
<organism evidence="15 16">
    <name type="scientific">Trichoplax adhaerens</name>
    <name type="common">Trichoplax reptans</name>
    <dbReference type="NCBI Taxonomy" id="10228"/>
    <lineage>
        <taxon>Eukaryota</taxon>
        <taxon>Metazoa</taxon>
        <taxon>Placozoa</taxon>
        <taxon>Uniplacotomia</taxon>
        <taxon>Trichoplacea</taxon>
        <taxon>Trichoplacidae</taxon>
        <taxon>Trichoplax</taxon>
    </lineage>
</organism>
<dbReference type="RefSeq" id="XP_002110005.1">
    <property type="nucleotide sequence ID" value="XM_002109969.1"/>
</dbReference>
<evidence type="ECO:0000256" key="4">
    <source>
        <dbReference type="ARBA" id="ARBA00022771"/>
    </source>
</evidence>
<dbReference type="Gene3D" id="1.25.40.820">
    <property type="match status" value="1"/>
</dbReference>
<comment type="subcellular location">
    <subcellularLocation>
        <location evidence="1 12">Nucleus</location>
    </subcellularLocation>
</comment>
<dbReference type="PhylomeDB" id="B3RPD3"/>
<evidence type="ECO:0000256" key="9">
    <source>
        <dbReference type="ARBA" id="ARBA00047761"/>
    </source>
</evidence>
<keyword evidence="7 12" id="KW-0904">Protein phosphatase</keyword>
<dbReference type="InterPro" id="IPR007308">
    <property type="entry name" value="Rtr1/RPAP2_dom"/>
</dbReference>
<dbReference type="GO" id="GO:0043175">
    <property type="term" value="F:RNA polymerase core enzyme binding"/>
    <property type="evidence" value="ECO:0007669"/>
    <property type="project" value="UniProtKB-UniRule"/>
</dbReference>
<evidence type="ECO:0000313" key="16">
    <source>
        <dbReference type="Proteomes" id="UP000009022"/>
    </source>
</evidence>
<reference evidence="15 16" key="1">
    <citation type="journal article" date="2008" name="Nature">
        <title>The Trichoplax genome and the nature of placozoans.</title>
        <authorList>
            <person name="Srivastava M."/>
            <person name="Begovic E."/>
            <person name="Chapman J."/>
            <person name="Putnam N.H."/>
            <person name="Hellsten U."/>
            <person name="Kawashima T."/>
            <person name="Kuo A."/>
            <person name="Mitros T."/>
            <person name="Salamov A."/>
            <person name="Carpenter M.L."/>
            <person name="Signorovitch A.Y."/>
            <person name="Moreno M.A."/>
            <person name="Kamm K."/>
            <person name="Grimwood J."/>
            <person name="Schmutz J."/>
            <person name="Shapiro H."/>
            <person name="Grigoriev I.V."/>
            <person name="Buss L.W."/>
            <person name="Schierwater B."/>
            <person name="Dellaporta S.L."/>
            <person name="Rokhsar D.S."/>
        </authorList>
    </citation>
    <scope>NUCLEOTIDE SEQUENCE [LARGE SCALE GENOMIC DNA]</scope>
    <source>
        <strain evidence="15 16">Grell-BS-1999</strain>
    </source>
</reference>
<evidence type="ECO:0000256" key="2">
    <source>
        <dbReference type="ARBA" id="ARBA00005676"/>
    </source>
</evidence>
<feature type="region of interest" description="Disordered" evidence="13">
    <location>
        <begin position="1"/>
        <end position="40"/>
    </location>
</feature>
<dbReference type="GO" id="GO:0005634">
    <property type="term" value="C:nucleus"/>
    <property type="evidence" value="ECO:0000318"/>
    <property type="project" value="GO_Central"/>
</dbReference>
<dbReference type="KEGG" id="tad:TRIADDRAFT_53493"/>
<dbReference type="eggNOG" id="KOG4780">
    <property type="taxonomic scope" value="Eukaryota"/>
</dbReference>
<keyword evidence="6 12" id="KW-0862">Zinc</keyword>
<dbReference type="PROSITE" id="PS51479">
    <property type="entry name" value="ZF_RTR1"/>
    <property type="match status" value="1"/>
</dbReference>
<evidence type="ECO:0000256" key="3">
    <source>
        <dbReference type="ARBA" id="ARBA00022723"/>
    </source>
</evidence>
<evidence type="ECO:0000313" key="15">
    <source>
        <dbReference type="EMBL" id="EDV28171.1"/>
    </source>
</evidence>
<evidence type="ECO:0000256" key="1">
    <source>
        <dbReference type="ARBA" id="ARBA00004123"/>
    </source>
</evidence>
<dbReference type="EC" id="3.1.3.16" evidence="12"/>
<evidence type="ECO:0000256" key="6">
    <source>
        <dbReference type="ARBA" id="ARBA00022833"/>
    </source>
</evidence>
<dbReference type="GeneID" id="6751220"/>
<evidence type="ECO:0000259" key="14">
    <source>
        <dbReference type="PROSITE" id="PS51479"/>
    </source>
</evidence>
<dbReference type="CTD" id="6751220"/>
<keyword evidence="8 12" id="KW-0539">Nucleus</keyword>
<dbReference type="GO" id="GO:0005737">
    <property type="term" value="C:cytoplasm"/>
    <property type="evidence" value="ECO:0000318"/>
    <property type="project" value="GO_Central"/>
</dbReference>
<dbReference type="InParanoid" id="B3RPD3"/>
<dbReference type="Pfam" id="PF04181">
    <property type="entry name" value="RPAP2_Rtr1"/>
    <property type="match status" value="1"/>
</dbReference>
<dbReference type="FunCoup" id="B3RPD3">
    <property type="interactions" value="1316"/>
</dbReference>
<proteinExistence type="inferred from homology"/>
<protein>
    <recommendedName>
        <fullName evidence="12">RNA polymerase II subunit B1 CTD phosphatase RPAP2 homolog</fullName>
        <ecNumber evidence="12">3.1.3.16</ecNumber>
    </recommendedName>
</protein>
<evidence type="ECO:0000256" key="13">
    <source>
        <dbReference type="SAM" id="MobiDB-lite"/>
    </source>
</evidence>
<dbReference type="OrthoDB" id="2590500at2759"/>
<feature type="domain" description="RTR1-type" evidence="14">
    <location>
        <begin position="62"/>
        <end position="145"/>
    </location>
</feature>
<evidence type="ECO:0000256" key="11">
    <source>
        <dbReference type="PROSITE-ProRule" id="PRU00812"/>
    </source>
</evidence>
<dbReference type="EMBL" id="DS985242">
    <property type="protein sequence ID" value="EDV28171.1"/>
    <property type="molecule type" value="Genomic_DNA"/>
</dbReference>
<name>B3RPD3_TRIAD</name>
<evidence type="ECO:0000256" key="5">
    <source>
        <dbReference type="ARBA" id="ARBA00022801"/>
    </source>
</evidence>
<dbReference type="InterPro" id="IPR039693">
    <property type="entry name" value="Rtr1/RPAP2"/>
</dbReference>
<dbReference type="OMA" id="YPICQNK"/>
<feature type="compositionally biased region" description="Basic and acidic residues" evidence="13">
    <location>
        <begin position="19"/>
        <end position="33"/>
    </location>
</feature>
<comment type="function">
    <text evidence="12">Putative RNA polymerase II subunit B1 C-terminal domain (CTD) phosphatase involved in RNA polymerase II transcription regulation.</text>
</comment>
<comment type="catalytic activity">
    <reaction evidence="9 12">
        <text>O-phospho-L-seryl-[protein] + H2O = L-seryl-[protein] + phosphate</text>
        <dbReference type="Rhea" id="RHEA:20629"/>
        <dbReference type="Rhea" id="RHEA-COMP:9863"/>
        <dbReference type="Rhea" id="RHEA-COMP:11604"/>
        <dbReference type="ChEBI" id="CHEBI:15377"/>
        <dbReference type="ChEBI" id="CHEBI:29999"/>
        <dbReference type="ChEBI" id="CHEBI:43474"/>
        <dbReference type="ChEBI" id="CHEBI:83421"/>
        <dbReference type="EC" id="3.1.3.16"/>
    </reaction>
</comment>
<comment type="catalytic activity">
    <reaction evidence="10 12">
        <text>O-phospho-L-threonyl-[protein] + H2O = L-threonyl-[protein] + phosphate</text>
        <dbReference type="Rhea" id="RHEA:47004"/>
        <dbReference type="Rhea" id="RHEA-COMP:11060"/>
        <dbReference type="Rhea" id="RHEA-COMP:11605"/>
        <dbReference type="ChEBI" id="CHEBI:15377"/>
        <dbReference type="ChEBI" id="CHEBI:30013"/>
        <dbReference type="ChEBI" id="CHEBI:43474"/>
        <dbReference type="ChEBI" id="CHEBI:61977"/>
        <dbReference type="EC" id="3.1.3.16"/>
    </reaction>
</comment>
<feature type="region of interest" description="Disordered" evidence="13">
    <location>
        <begin position="374"/>
        <end position="402"/>
    </location>
</feature>
<dbReference type="Proteomes" id="UP000009022">
    <property type="component" value="Unassembled WGS sequence"/>
</dbReference>
<dbReference type="HOGENOM" id="CLU_019258_1_0_1"/>
<dbReference type="InterPro" id="IPR038534">
    <property type="entry name" value="Rtr1/RPAP2_sf"/>
</dbReference>
<gene>
    <name evidence="15" type="ORF">TRIADDRAFT_53493</name>
</gene>
<keyword evidence="16" id="KW-1185">Reference proteome</keyword>
<keyword evidence="3 12" id="KW-0479">Metal-binding</keyword>
<dbReference type="PANTHER" id="PTHR14732">
    <property type="entry name" value="RNA POLYMERASE II SUBUNIT B1 CTD PHOSPHATASE RPAP2-RELATED"/>
    <property type="match status" value="1"/>
</dbReference>
<evidence type="ECO:0000256" key="10">
    <source>
        <dbReference type="ARBA" id="ARBA00048336"/>
    </source>
</evidence>
<keyword evidence="5 12" id="KW-0378">Hydrolase</keyword>
<evidence type="ECO:0000256" key="12">
    <source>
        <dbReference type="RuleBase" id="RU367080"/>
    </source>
</evidence>
<dbReference type="PANTHER" id="PTHR14732:SF0">
    <property type="entry name" value="RNA POLYMERASE II SUBUNIT B1 CTD PHOSPHATASE RPAP2-RELATED"/>
    <property type="match status" value="1"/>
</dbReference>
<keyword evidence="4 12" id="KW-0863">Zinc-finger</keyword>
<sequence length="523" mass="60496">MDDLGNPQQIHGIELDNSPNKDESQGKTREIKIGHPSGHHQRKAMNIVEQLLDTVSQEFLLNCAKFIDPSYYDDAIEERFIIRKCGYPICENQLQNVTRQKYHIDTARNKVYDMEKKRRFCSNFCCKASNFFAKQLSTEPLWGRHEIKNKIVLLQHLSSDEQSSAKLPADDHEITLITNNVDLLKINDEAKPDLGSHNSYKLSRQSNNKIKESTSIKEDFERSKIKLTQTDNKRELDATLLMHHDSPSPYSSSKNISPIVSIKETKLKEDLFADDIPSVDVDHAFNHQYQSFHSNSKLKNTFDPCRTLPVMQPTVVVPQKTDPYAKIIHVLQEWSTTETKNFLMPADLNNPNCDPKTETTVHIAKDSWKIDDTRDCRPELSKNGSHDRSISKENLAEPERQETDVYLPLHSSNYQASLRRNIILDRIKKGLREPLSSLNLIYCDIRQDMTDLIRTFRLSRDNISLNHKQWKLLAVILITILSFKNSIIGAHLKSRQENYNQLLRNLDTNEKQILQFSSILHQR</sequence>
<comment type="similarity">
    <text evidence="2 11 12">Belongs to the RPAP2 family.</text>
</comment>
<dbReference type="AlphaFoldDB" id="B3RPD3"/>
<dbReference type="GO" id="GO:0008270">
    <property type="term" value="F:zinc ion binding"/>
    <property type="evidence" value="ECO:0007669"/>
    <property type="project" value="UniProtKB-KW"/>
</dbReference>
<dbReference type="GO" id="GO:0008420">
    <property type="term" value="F:RNA polymerase II CTD heptapeptide repeat phosphatase activity"/>
    <property type="evidence" value="ECO:0000318"/>
    <property type="project" value="GO_Central"/>
</dbReference>
<dbReference type="STRING" id="10228.B3RPD3"/>
<evidence type="ECO:0000256" key="7">
    <source>
        <dbReference type="ARBA" id="ARBA00022912"/>
    </source>
</evidence>
<accession>B3RPD3</accession>